<gene>
    <name evidence="1" type="ORF">BS47DRAFT_1168291</name>
</gene>
<comment type="caution">
    <text evidence="1">The sequence shown here is derived from an EMBL/GenBank/DDBJ whole genome shotgun (WGS) entry which is preliminary data.</text>
</comment>
<sequence>MRSNLFTHSWRRPATYNIGDLSSYIASTPRSRITRLKWCKNRNGLKHEFLLLEVERPEDGNTLWLRLERRLHENASLLKTISSPVPSGDTAKICSHVAPLFDAPYSQVQVETEFTVPPVLQRLGNLLSSLKENSPDYKLPSENCYFFCAVIYEDLFSMGQGVNIAGAPSKFSLSFAPEAKAKIKRHMDMWQLGSLGAHSLPVFQVSNPRIPS</sequence>
<keyword evidence="2" id="KW-1185">Reference proteome</keyword>
<reference evidence="1" key="1">
    <citation type="journal article" date="2020" name="Nat. Commun.">
        <title>Large-scale genome sequencing of mycorrhizal fungi provides insights into the early evolution of symbiotic traits.</title>
        <authorList>
            <person name="Miyauchi S."/>
            <person name="Kiss E."/>
            <person name="Kuo A."/>
            <person name="Drula E."/>
            <person name="Kohler A."/>
            <person name="Sanchez-Garcia M."/>
            <person name="Morin E."/>
            <person name="Andreopoulos B."/>
            <person name="Barry K.W."/>
            <person name="Bonito G."/>
            <person name="Buee M."/>
            <person name="Carver A."/>
            <person name="Chen C."/>
            <person name="Cichocki N."/>
            <person name="Clum A."/>
            <person name="Culley D."/>
            <person name="Crous P.W."/>
            <person name="Fauchery L."/>
            <person name="Girlanda M."/>
            <person name="Hayes R.D."/>
            <person name="Keri Z."/>
            <person name="LaButti K."/>
            <person name="Lipzen A."/>
            <person name="Lombard V."/>
            <person name="Magnuson J."/>
            <person name="Maillard F."/>
            <person name="Murat C."/>
            <person name="Nolan M."/>
            <person name="Ohm R.A."/>
            <person name="Pangilinan J."/>
            <person name="Pereira M.F."/>
            <person name="Perotto S."/>
            <person name="Peter M."/>
            <person name="Pfister S."/>
            <person name="Riley R."/>
            <person name="Sitrit Y."/>
            <person name="Stielow J.B."/>
            <person name="Szollosi G."/>
            <person name="Zifcakova L."/>
            <person name="Stursova M."/>
            <person name="Spatafora J.W."/>
            <person name="Tedersoo L."/>
            <person name="Vaario L.M."/>
            <person name="Yamada A."/>
            <person name="Yan M."/>
            <person name="Wang P."/>
            <person name="Xu J."/>
            <person name="Bruns T."/>
            <person name="Baldrian P."/>
            <person name="Vilgalys R."/>
            <person name="Dunand C."/>
            <person name="Henrissat B."/>
            <person name="Grigoriev I.V."/>
            <person name="Hibbett D."/>
            <person name="Nagy L.G."/>
            <person name="Martin F.M."/>
        </authorList>
    </citation>
    <scope>NUCLEOTIDE SEQUENCE</scope>
    <source>
        <strain evidence="1">UP504</strain>
    </source>
</reference>
<dbReference type="OrthoDB" id="3317936at2759"/>
<organism evidence="1 2">
    <name type="scientific">Hydnum rufescens UP504</name>
    <dbReference type="NCBI Taxonomy" id="1448309"/>
    <lineage>
        <taxon>Eukaryota</taxon>
        <taxon>Fungi</taxon>
        <taxon>Dikarya</taxon>
        <taxon>Basidiomycota</taxon>
        <taxon>Agaricomycotina</taxon>
        <taxon>Agaricomycetes</taxon>
        <taxon>Cantharellales</taxon>
        <taxon>Hydnaceae</taxon>
        <taxon>Hydnum</taxon>
    </lineage>
</organism>
<protein>
    <submittedName>
        <fullName evidence="1">Uncharacterized protein</fullName>
    </submittedName>
</protein>
<proteinExistence type="predicted"/>
<name>A0A9P6AVC0_9AGAM</name>
<evidence type="ECO:0000313" key="1">
    <source>
        <dbReference type="EMBL" id="KAF9511531.1"/>
    </source>
</evidence>
<accession>A0A9P6AVC0</accession>
<dbReference type="Proteomes" id="UP000886523">
    <property type="component" value="Unassembled WGS sequence"/>
</dbReference>
<dbReference type="EMBL" id="MU128999">
    <property type="protein sequence ID" value="KAF9511531.1"/>
    <property type="molecule type" value="Genomic_DNA"/>
</dbReference>
<evidence type="ECO:0000313" key="2">
    <source>
        <dbReference type="Proteomes" id="UP000886523"/>
    </source>
</evidence>
<dbReference type="AlphaFoldDB" id="A0A9P6AVC0"/>